<dbReference type="EMBL" id="BK014792">
    <property type="protein sequence ID" value="DAD75878.1"/>
    <property type="molecule type" value="Genomic_DNA"/>
</dbReference>
<accession>A0A8S5M116</accession>
<organism evidence="1">
    <name type="scientific">Siphoviridae sp. ctLAw30</name>
    <dbReference type="NCBI Taxonomy" id="2826249"/>
    <lineage>
        <taxon>Viruses</taxon>
        <taxon>Duplodnaviria</taxon>
        <taxon>Heunggongvirae</taxon>
        <taxon>Uroviricota</taxon>
        <taxon>Caudoviricetes</taxon>
    </lineage>
</organism>
<reference evidence="1" key="1">
    <citation type="journal article" date="2021" name="Proc. Natl. Acad. Sci. U.S.A.">
        <title>A Catalog of Tens of Thousands of Viruses from Human Metagenomes Reveals Hidden Associations with Chronic Diseases.</title>
        <authorList>
            <person name="Tisza M.J."/>
            <person name="Buck C.B."/>
        </authorList>
    </citation>
    <scope>NUCLEOTIDE SEQUENCE</scope>
    <source>
        <strain evidence="1">CtLAw30</strain>
    </source>
</reference>
<protein>
    <submittedName>
        <fullName evidence="1">Head Tail Connector Protein</fullName>
    </submittedName>
</protein>
<evidence type="ECO:0000313" key="1">
    <source>
        <dbReference type="EMBL" id="DAD75878.1"/>
    </source>
</evidence>
<name>A0A8S5M116_9CAUD</name>
<proteinExistence type="predicted"/>
<sequence length="128" mass="14505">MTYKSYVSEAYYTDCYEGSVIPEGSAEKALLQASRHIDSLTYNRIVSQGFSNLTEFQQEIIKEVVCKQAEFEYENADMLESVLSRYSINGVSVQFGASWNVFTDKGVAMRKDVYSMLCQTGLCCRLAR</sequence>